<reference evidence="7 8" key="1">
    <citation type="submission" date="2019-01" db="EMBL/GenBank/DDBJ databases">
        <title>Genomic insights into a novel species Rhodoferax sp.</title>
        <authorList>
            <person name="Jin L."/>
        </authorList>
    </citation>
    <scope>NUCLEOTIDE SEQUENCE [LARGE SCALE GENOMIC DNA]</scope>
    <source>
        <strain evidence="7 8">CHu59-6-5</strain>
    </source>
</reference>
<evidence type="ECO:0000256" key="4">
    <source>
        <dbReference type="ARBA" id="ARBA00023235"/>
    </source>
</evidence>
<dbReference type="InterPro" id="IPR023750">
    <property type="entry name" value="RbsD-like_sf"/>
</dbReference>
<dbReference type="SUPFAM" id="SSF102546">
    <property type="entry name" value="RbsD-like"/>
    <property type="match status" value="1"/>
</dbReference>
<dbReference type="InterPro" id="IPR023064">
    <property type="entry name" value="D-ribose_pyranase"/>
</dbReference>
<dbReference type="Proteomes" id="UP000316798">
    <property type="component" value="Chromosome"/>
</dbReference>
<dbReference type="GO" id="GO:0062193">
    <property type="term" value="F:D-ribose pyranase activity"/>
    <property type="evidence" value="ECO:0007669"/>
    <property type="project" value="UniProtKB-EC"/>
</dbReference>
<dbReference type="RefSeq" id="WP_142818264.1">
    <property type="nucleotide sequence ID" value="NZ_CP035503.1"/>
</dbReference>
<evidence type="ECO:0000256" key="3">
    <source>
        <dbReference type="ARBA" id="ARBA00022490"/>
    </source>
</evidence>
<proteinExistence type="inferred from homology"/>
<dbReference type="NCBIfam" id="NF008761">
    <property type="entry name" value="PRK11797.1"/>
    <property type="match status" value="1"/>
</dbReference>
<dbReference type="Gene3D" id="3.40.1650.10">
    <property type="entry name" value="RbsD-like domain"/>
    <property type="match status" value="1"/>
</dbReference>
<comment type="pathway">
    <text evidence="6">Carbohydrate metabolism; D-ribose degradation; D-ribose 5-phosphate from beta-D-ribopyranose: step 1/2.</text>
</comment>
<comment type="subcellular location">
    <subcellularLocation>
        <location evidence="6">Cytoplasm</location>
    </subcellularLocation>
</comment>
<dbReference type="OrthoDB" id="9805009at2"/>
<comment type="similarity">
    <text evidence="6">Belongs to the RbsD / FucU family. RbsD subfamily.</text>
</comment>
<comment type="function">
    <text evidence="6">Catalyzes the interconversion of beta-pyran and beta-furan forms of D-ribose.</text>
</comment>
<keyword evidence="3 6" id="KW-0963">Cytoplasm</keyword>
<dbReference type="HAMAP" id="MF_01661">
    <property type="entry name" value="D_rib_pyranase"/>
    <property type="match status" value="1"/>
</dbReference>
<keyword evidence="5 6" id="KW-0119">Carbohydrate metabolism</keyword>
<feature type="binding site" evidence="6">
    <location>
        <position position="28"/>
    </location>
    <ligand>
        <name>substrate</name>
    </ligand>
</feature>
<name>A0A515D9L2_9BURK</name>
<feature type="active site" description="Proton donor" evidence="6">
    <location>
        <position position="20"/>
    </location>
</feature>
<feature type="binding site" evidence="6">
    <location>
        <begin position="120"/>
        <end position="122"/>
    </location>
    <ligand>
        <name>substrate</name>
    </ligand>
</feature>
<dbReference type="PANTHER" id="PTHR37831">
    <property type="entry name" value="D-RIBOSE PYRANASE"/>
    <property type="match status" value="1"/>
</dbReference>
<dbReference type="UniPathway" id="UPA00916">
    <property type="reaction ID" value="UER00888"/>
</dbReference>
<dbReference type="GO" id="GO:0016872">
    <property type="term" value="F:intramolecular lyase activity"/>
    <property type="evidence" value="ECO:0007669"/>
    <property type="project" value="UniProtKB-UniRule"/>
</dbReference>
<evidence type="ECO:0000313" key="7">
    <source>
        <dbReference type="EMBL" id="QDL37097.1"/>
    </source>
</evidence>
<evidence type="ECO:0000256" key="2">
    <source>
        <dbReference type="ARBA" id="ARBA00012862"/>
    </source>
</evidence>
<comment type="subunit">
    <text evidence="6">Homodecamer.</text>
</comment>
<dbReference type="GO" id="GO:0048029">
    <property type="term" value="F:monosaccharide binding"/>
    <property type="evidence" value="ECO:0007669"/>
    <property type="project" value="InterPro"/>
</dbReference>
<dbReference type="PANTHER" id="PTHR37831:SF1">
    <property type="entry name" value="D-RIBOSE PYRANASE"/>
    <property type="match status" value="1"/>
</dbReference>
<protein>
    <recommendedName>
        <fullName evidence="2 6">D-ribose pyranase</fullName>
        <ecNumber evidence="2 6">5.4.99.62</ecNumber>
    </recommendedName>
</protein>
<evidence type="ECO:0000256" key="5">
    <source>
        <dbReference type="ARBA" id="ARBA00023277"/>
    </source>
</evidence>
<evidence type="ECO:0000256" key="1">
    <source>
        <dbReference type="ARBA" id="ARBA00000223"/>
    </source>
</evidence>
<dbReference type="Pfam" id="PF05025">
    <property type="entry name" value="RbsD_FucU"/>
    <property type="match status" value="1"/>
</dbReference>
<dbReference type="InterPro" id="IPR007721">
    <property type="entry name" value="RbsD_FucU"/>
</dbReference>
<dbReference type="EC" id="5.4.99.62" evidence="2 6"/>
<evidence type="ECO:0000313" key="8">
    <source>
        <dbReference type="Proteomes" id="UP000316798"/>
    </source>
</evidence>
<comment type="catalytic activity">
    <reaction evidence="1 6">
        <text>beta-D-ribopyranose = beta-D-ribofuranose</text>
        <dbReference type="Rhea" id="RHEA:25432"/>
        <dbReference type="ChEBI" id="CHEBI:27476"/>
        <dbReference type="ChEBI" id="CHEBI:47002"/>
        <dbReference type="EC" id="5.4.99.62"/>
    </reaction>
</comment>
<dbReference type="GO" id="GO:0019303">
    <property type="term" value="P:D-ribose catabolic process"/>
    <property type="evidence" value="ECO:0007669"/>
    <property type="project" value="UniProtKB-UniRule"/>
</dbReference>
<keyword evidence="4 6" id="KW-0413">Isomerase</keyword>
<dbReference type="AlphaFoldDB" id="A0A515D9L2"/>
<accession>A0A515D9L2</accession>
<dbReference type="EMBL" id="CP035503">
    <property type="protein sequence ID" value="QDL37097.1"/>
    <property type="molecule type" value="Genomic_DNA"/>
</dbReference>
<sequence>MKRTALLHAELSQVIAALGHGDMLVIGDAGLPIPAGPRRIDLAVTAGVPRLADVLTAVLSEMQVERAYIAEEATGAGGQPLPDWCRDRLPVAAQTVSHEELKRLSAQAKAIVRTGECTPYANIILCAGVTF</sequence>
<dbReference type="GO" id="GO:0005829">
    <property type="term" value="C:cytosol"/>
    <property type="evidence" value="ECO:0007669"/>
    <property type="project" value="TreeGrafter"/>
</dbReference>
<organism evidence="7 8">
    <name type="scientific">Rhodoferax sediminis</name>
    <dbReference type="NCBI Taxonomy" id="2509614"/>
    <lineage>
        <taxon>Bacteria</taxon>
        <taxon>Pseudomonadati</taxon>
        <taxon>Pseudomonadota</taxon>
        <taxon>Betaproteobacteria</taxon>
        <taxon>Burkholderiales</taxon>
        <taxon>Comamonadaceae</taxon>
        <taxon>Rhodoferax</taxon>
    </lineage>
</organism>
<gene>
    <name evidence="6" type="primary">rbsD</name>
    <name evidence="7" type="ORF">EUB48_07215</name>
</gene>
<keyword evidence="8" id="KW-1185">Reference proteome</keyword>
<evidence type="ECO:0000256" key="6">
    <source>
        <dbReference type="HAMAP-Rule" id="MF_01661"/>
    </source>
</evidence>
<dbReference type="KEGG" id="rhf:EUB48_07215"/>
<feature type="binding site" evidence="6">
    <location>
        <position position="98"/>
    </location>
    <ligand>
        <name>substrate</name>
    </ligand>
</feature>